<dbReference type="SMART" id="SM00028">
    <property type="entry name" value="TPR"/>
    <property type="match status" value="4"/>
</dbReference>
<name>A0AA37RUQ1_9GAMM</name>
<dbReference type="InterPro" id="IPR019734">
    <property type="entry name" value="TPR_rpt"/>
</dbReference>
<protein>
    <recommendedName>
        <fullName evidence="4">Tetratricopeptide repeat-containing protein</fullName>
    </recommendedName>
</protein>
<dbReference type="AlphaFoldDB" id="A0AA37RUQ1"/>
<keyword evidence="1" id="KW-0732">Signal</keyword>
<comment type="caution">
    <text evidence="2">The sequence shown here is derived from an EMBL/GenBank/DDBJ whole genome shotgun (WGS) entry which is preliminary data.</text>
</comment>
<keyword evidence="3" id="KW-1185">Reference proteome</keyword>
<reference evidence="2" key="1">
    <citation type="journal article" date="2014" name="Int. J. Syst. Evol. Microbiol.">
        <title>Complete genome sequence of Corynebacterium casei LMG S-19264T (=DSM 44701T), isolated from a smear-ripened cheese.</title>
        <authorList>
            <consortium name="US DOE Joint Genome Institute (JGI-PGF)"/>
            <person name="Walter F."/>
            <person name="Albersmeier A."/>
            <person name="Kalinowski J."/>
            <person name="Ruckert C."/>
        </authorList>
    </citation>
    <scope>NUCLEOTIDE SEQUENCE</scope>
    <source>
        <strain evidence="2">NBRC 101628</strain>
    </source>
</reference>
<evidence type="ECO:0000313" key="3">
    <source>
        <dbReference type="Proteomes" id="UP001161422"/>
    </source>
</evidence>
<dbReference type="Gene3D" id="1.25.40.10">
    <property type="entry name" value="Tetratricopeptide repeat domain"/>
    <property type="match status" value="2"/>
</dbReference>
<dbReference type="Proteomes" id="UP001161422">
    <property type="component" value="Unassembled WGS sequence"/>
</dbReference>
<accession>A0AA37RUQ1</accession>
<organism evidence="2 3">
    <name type="scientific">Paraferrimonas sedimenticola</name>
    <dbReference type="NCBI Taxonomy" id="375674"/>
    <lineage>
        <taxon>Bacteria</taxon>
        <taxon>Pseudomonadati</taxon>
        <taxon>Pseudomonadota</taxon>
        <taxon>Gammaproteobacteria</taxon>
        <taxon>Alteromonadales</taxon>
        <taxon>Ferrimonadaceae</taxon>
        <taxon>Paraferrimonas</taxon>
    </lineage>
</organism>
<dbReference type="RefSeq" id="WP_169902926.1">
    <property type="nucleotide sequence ID" value="NZ_BSNC01000003.1"/>
</dbReference>
<feature type="signal peptide" evidence="1">
    <location>
        <begin position="1"/>
        <end position="19"/>
    </location>
</feature>
<gene>
    <name evidence="2" type="ORF">GCM10007895_09500</name>
</gene>
<dbReference type="EMBL" id="BSNC01000003">
    <property type="protein sequence ID" value="GLP95644.1"/>
    <property type="molecule type" value="Genomic_DNA"/>
</dbReference>
<reference evidence="2" key="2">
    <citation type="submission" date="2023-01" db="EMBL/GenBank/DDBJ databases">
        <title>Draft genome sequence of Paraferrimonas sedimenticola strain NBRC 101628.</title>
        <authorList>
            <person name="Sun Q."/>
            <person name="Mori K."/>
        </authorList>
    </citation>
    <scope>NUCLEOTIDE SEQUENCE</scope>
    <source>
        <strain evidence="2">NBRC 101628</strain>
    </source>
</reference>
<feature type="chain" id="PRO_5041335102" description="Tetratricopeptide repeat-containing protein" evidence="1">
    <location>
        <begin position="20"/>
        <end position="381"/>
    </location>
</feature>
<evidence type="ECO:0000256" key="1">
    <source>
        <dbReference type="SAM" id="SignalP"/>
    </source>
</evidence>
<dbReference type="PROSITE" id="PS51257">
    <property type="entry name" value="PROKAR_LIPOPROTEIN"/>
    <property type="match status" value="1"/>
</dbReference>
<dbReference type="InterPro" id="IPR011990">
    <property type="entry name" value="TPR-like_helical_dom_sf"/>
</dbReference>
<dbReference type="SUPFAM" id="SSF48452">
    <property type="entry name" value="TPR-like"/>
    <property type="match status" value="1"/>
</dbReference>
<sequence>MQKTLFLLLLALLTGCATAPAVQDSMVVPFVDSAFTQEIPPPDRQQALHLTSEQSIQLKHAFSRDRKKLLAHEWLAQELSAKSGKFTYRDRLSALPNETYQAREGNCLSLVLLTSAMARELGVEVVYREVKVEPVWDRDSGYLLINDHINIELKPERRANTVLTSTQSYVVDFLPQRAIQGYRVNHINERELLSMLYNNLAAERLIDGELDAAYWLAKASLEQDPTFLPAVNTLALIYRRKGLEKDAEAAYRFAMAHDPKDLTSLNNFAVLLADQGRLEEWAQIHRTVELTRLRNPYHYFDQAEAALAAQNYELAIHFYQKALDRADYRHEFHYGLAKAYAQSGEIARAKNSLDRALKFASSDSANKKRYQSKLAAFSAFE</sequence>
<evidence type="ECO:0008006" key="4">
    <source>
        <dbReference type="Google" id="ProtNLM"/>
    </source>
</evidence>
<evidence type="ECO:0000313" key="2">
    <source>
        <dbReference type="EMBL" id="GLP95644.1"/>
    </source>
</evidence>
<dbReference type="Pfam" id="PF14559">
    <property type="entry name" value="TPR_19"/>
    <property type="match status" value="1"/>
</dbReference>
<proteinExistence type="predicted"/>